<gene>
    <name evidence="4" type="ORF">BP6252_01680</name>
</gene>
<keyword evidence="2" id="KW-0479">Metal-binding</keyword>
<dbReference type="GO" id="GO:0018773">
    <property type="term" value="F:acetylpyruvate hydrolase activity"/>
    <property type="evidence" value="ECO:0007669"/>
    <property type="project" value="TreeGrafter"/>
</dbReference>
<evidence type="ECO:0000256" key="2">
    <source>
        <dbReference type="ARBA" id="ARBA00022723"/>
    </source>
</evidence>
<dbReference type="Proteomes" id="UP000256645">
    <property type="component" value="Unassembled WGS sequence"/>
</dbReference>
<dbReference type="GO" id="GO:0050163">
    <property type="term" value="F:oxaloacetate tautomerase activity"/>
    <property type="evidence" value="ECO:0007669"/>
    <property type="project" value="UniProtKB-ARBA"/>
</dbReference>
<protein>
    <recommendedName>
        <fullName evidence="3">Fumarylacetoacetase-like C-terminal domain-containing protein</fullName>
    </recommendedName>
</protein>
<evidence type="ECO:0000313" key="5">
    <source>
        <dbReference type="Proteomes" id="UP000256645"/>
    </source>
</evidence>
<organism evidence="4 5">
    <name type="scientific">Coleophoma cylindrospora</name>
    <dbReference type="NCBI Taxonomy" id="1849047"/>
    <lineage>
        <taxon>Eukaryota</taxon>
        <taxon>Fungi</taxon>
        <taxon>Dikarya</taxon>
        <taxon>Ascomycota</taxon>
        <taxon>Pezizomycotina</taxon>
        <taxon>Leotiomycetes</taxon>
        <taxon>Helotiales</taxon>
        <taxon>Dermateaceae</taxon>
        <taxon>Coleophoma</taxon>
    </lineage>
</organism>
<dbReference type="STRING" id="1849047.A0A3D8SV36"/>
<dbReference type="Pfam" id="PF01557">
    <property type="entry name" value="FAA_hydrolase"/>
    <property type="match status" value="1"/>
</dbReference>
<feature type="domain" description="Fumarylacetoacetase-like C-terminal" evidence="3">
    <location>
        <begin position="84"/>
        <end position="291"/>
    </location>
</feature>
<keyword evidence="5" id="KW-1185">Reference proteome</keyword>
<dbReference type="GO" id="GO:0046872">
    <property type="term" value="F:metal ion binding"/>
    <property type="evidence" value="ECO:0007669"/>
    <property type="project" value="UniProtKB-KW"/>
</dbReference>
<comment type="caution">
    <text evidence="4">The sequence shown here is derived from an EMBL/GenBank/DDBJ whole genome shotgun (WGS) entry which is preliminary data.</text>
</comment>
<comment type="similarity">
    <text evidence="1">Belongs to the FAH family.</text>
</comment>
<accession>A0A3D8SV36</accession>
<reference evidence="4 5" key="1">
    <citation type="journal article" date="2018" name="IMA Fungus">
        <title>IMA Genome-F 9: Draft genome sequence of Annulohypoxylon stygium, Aspergillus mulundensis, Berkeleyomyces basicola (syn. Thielaviopsis basicola), Ceratocystis smalleyi, two Cercospora beticola strains, Coleophoma cylindrospora, Fusarium fracticaudum, Phialophora cf. hyalina, and Morchella septimelata.</title>
        <authorList>
            <person name="Wingfield B.D."/>
            <person name="Bills G.F."/>
            <person name="Dong Y."/>
            <person name="Huang W."/>
            <person name="Nel W.J."/>
            <person name="Swalarsk-Parry B.S."/>
            <person name="Vaghefi N."/>
            <person name="Wilken P.M."/>
            <person name="An Z."/>
            <person name="de Beer Z.W."/>
            <person name="De Vos L."/>
            <person name="Chen L."/>
            <person name="Duong T.A."/>
            <person name="Gao Y."/>
            <person name="Hammerbacher A."/>
            <person name="Kikkert J.R."/>
            <person name="Li Y."/>
            <person name="Li H."/>
            <person name="Li K."/>
            <person name="Li Q."/>
            <person name="Liu X."/>
            <person name="Ma X."/>
            <person name="Naidoo K."/>
            <person name="Pethybridge S.J."/>
            <person name="Sun J."/>
            <person name="Steenkamp E.T."/>
            <person name="van der Nest M.A."/>
            <person name="van Wyk S."/>
            <person name="Wingfield M.J."/>
            <person name="Xiong C."/>
            <person name="Yue Q."/>
            <person name="Zhang X."/>
        </authorList>
    </citation>
    <scope>NUCLEOTIDE SEQUENCE [LARGE SCALE GENOMIC DNA]</scope>
    <source>
        <strain evidence="4 5">BP6252</strain>
    </source>
</reference>
<evidence type="ECO:0000259" key="3">
    <source>
        <dbReference type="Pfam" id="PF01557"/>
    </source>
</evidence>
<dbReference type="InterPro" id="IPR036663">
    <property type="entry name" value="Fumarylacetoacetase_C_sf"/>
</dbReference>
<dbReference type="EMBL" id="PDLM01000001">
    <property type="protein sequence ID" value="RDW89648.1"/>
    <property type="molecule type" value="Genomic_DNA"/>
</dbReference>
<dbReference type="Gene3D" id="3.90.850.10">
    <property type="entry name" value="Fumarylacetoacetase-like, C-terminal domain"/>
    <property type="match status" value="1"/>
</dbReference>
<name>A0A3D8SV36_9HELO</name>
<dbReference type="InterPro" id="IPR011234">
    <property type="entry name" value="Fumarylacetoacetase-like_C"/>
</dbReference>
<dbReference type="PANTHER" id="PTHR11820">
    <property type="entry name" value="ACYLPYRUVASE"/>
    <property type="match status" value="1"/>
</dbReference>
<proteinExistence type="inferred from homology"/>
<evidence type="ECO:0000256" key="1">
    <source>
        <dbReference type="ARBA" id="ARBA00010211"/>
    </source>
</evidence>
<evidence type="ECO:0000313" key="4">
    <source>
        <dbReference type="EMBL" id="RDW89648.1"/>
    </source>
</evidence>
<dbReference type="PANTHER" id="PTHR11820:SF7">
    <property type="entry name" value="ACYLPYRUVASE FAHD1, MITOCHONDRIAL"/>
    <property type="match status" value="1"/>
</dbReference>
<dbReference type="AlphaFoldDB" id="A0A3D8SV36"/>
<dbReference type="OrthoDB" id="411064at2759"/>
<dbReference type="FunFam" id="3.90.850.10:FF:000002">
    <property type="entry name" value="2-hydroxyhepta-2,4-diene-1,7-dioate isomerase"/>
    <property type="match status" value="1"/>
</dbReference>
<dbReference type="GO" id="GO:0006107">
    <property type="term" value="P:oxaloacetate metabolic process"/>
    <property type="evidence" value="ECO:0007669"/>
    <property type="project" value="UniProtKB-ARBA"/>
</dbReference>
<sequence>MSAQIPTQPIWKRFVRFVAEDGQEYCGEPVEADIDVGIAMSDGQDVAINILDTSSGLSAGAKFTGETKKAKTILSPLTPAEVGTIRCIGLNYTDHAAEMKLALPKYPEIFFKPDTCVHGPMSPILIPDQVAKEADPEVELAVVIGKDCRNVSPAKALDYVLGYMTANDITARIIQGRGSQWGYSKGFDGFAPMGPCLVSAQAIPDPSVLLLKTTLNGMVMQDQPARNMIFSVPEVISYLSMGTTLRKGTVILTGTPSGIGHSHDPPIYLADGCNLRVSISHGLGTLVNPVVQEGPIQLE</sequence>
<dbReference type="SUPFAM" id="SSF56529">
    <property type="entry name" value="FAH"/>
    <property type="match status" value="1"/>
</dbReference>